<reference evidence="2" key="1">
    <citation type="journal article" date="2015" name="Nature">
        <title>Complex archaea that bridge the gap between prokaryotes and eukaryotes.</title>
        <authorList>
            <person name="Spang A."/>
            <person name="Saw J.H."/>
            <person name="Jorgensen S.L."/>
            <person name="Zaremba-Niedzwiedzka K."/>
            <person name="Martijn J."/>
            <person name="Lind A.E."/>
            <person name="van Eijk R."/>
            <person name="Schleper C."/>
            <person name="Guy L."/>
            <person name="Ettema T.J."/>
        </authorList>
    </citation>
    <scope>NUCLEOTIDE SEQUENCE</scope>
</reference>
<keyword evidence="1" id="KW-0472">Membrane</keyword>
<dbReference type="AlphaFoldDB" id="A0A0F9QCF2"/>
<organism evidence="2">
    <name type="scientific">marine sediment metagenome</name>
    <dbReference type="NCBI Taxonomy" id="412755"/>
    <lineage>
        <taxon>unclassified sequences</taxon>
        <taxon>metagenomes</taxon>
        <taxon>ecological metagenomes</taxon>
    </lineage>
</organism>
<proteinExistence type="predicted"/>
<evidence type="ECO:0000313" key="2">
    <source>
        <dbReference type="EMBL" id="KKN10891.1"/>
    </source>
</evidence>
<feature type="transmembrane region" description="Helical" evidence="1">
    <location>
        <begin position="32"/>
        <end position="52"/>
    </location>
</feature>
<gene>
    <name evidence="2" type="ORF">LCGC14_1032050</name>
</gene>
<dbReference type="EMBL" id="LAZR01004194">
    <property type="protein sequence ID" value="KKN10891.1"/>
    <property type="molecule type" value="Genomic_DNA"/>
</dbReference>
<name>A0A0F9QCF2_9ZZZZ</name>
<comment type="caution">
    <text evidence="2">The sequence shown here is derived from an EMBL/GenBank/DDBJ whole genome shotgun (WGS) entry which is preliminary data.</text>
</comment>
<protein>
    <submittedName>
        <fullName evidence="2">Uncharacterized protein</fullName>
    </submittedName>
</protein>
<sequence length="59" mass="6648">MRVSLVVQHVAFTLLVLFPLYILFAVRGLDPLVYLVGVPVFWAALGVIAALFNRNFEEE</sequence>
<accession>A0A0F9QCF2</accession>
<feature type="transmembrane region" description="Helical" evidence="1">
    <location>
        <begin position="6"/>
        <end position="25"/>
    </location>
</feature>
<keyword evidence="1" id="KW-0812">Transmembrane</keyword>
<keyword evidence="1" id="KW-1133">Transmembrane helix</keyword>
<evidence type="ECO:0000256" key="1">
    <source>
        <dbReference type="SAM" id="Phobius"/>
    </source>
</evidence>